<evidence type="ECO:0000256" key="2">
    <source>
        <dbReference type="ARBA" id="ARBA00023015"/>
    </source>
</evidence>
<dbReference type="InterPro" id="IPR000843">
    <property type="entry name" value="HTH_LacI"/>
</dbReference>
<gene>
    <name evidence="6" type="ORF">FRZ67_08185</name>
</gene>
<dbReference type="SUPFAM" id="SSF53822">
    <property type="entry name" value="Periplasmic binding protein-like I"/>
    <property type="match status" value="1"/>
</dbReference>
<proteinExistence type="predicted"/>
<dbReference type="Pfam" id="PF00356">
    <property type="entry name" value="LacI"/>
    <property type="match status" value="1"/>
</dbReference>
<dbReference type="PANTHER" id="PTHR30146">
    <property type="entry name" value="LACI-RELATED TRANSCRIPTIONAL REPRESSOR"/>
    <property type="match status" value="1"/>
</dbReference>
<keyword evidence="1" id="KW-0678">Repressor</keyword>
<dbReference type="Gene3D" id="1.10.260.40">
    <property type="entry name" value="lambda repressor-like DNA-binding domains"/>
    <property type="match status" value="1"/>
</dbReference>
<keyword evidence="4" id="KW-0804">Transcription</keyword>
<keyword evidence="7" id="KW-1185">Reference proteome</keyword>
<evidence type="ECO:0000256" key="4">
    <source>
        <dbReference type="ARBA" id="ARBA00023163"/>
    </source>
</evidence>
<dbReference type="PROSITE" id="PS50932">
    <property type="entry name" value="HTH_LACI_2"/>
    <property type="match status" value="1"/>
</dbReference>
<dbReference type="InterPro" id="IPR028082">
    <property type="entry name" value="Peripla_BP_I"/>
</dbReference>
<protein>
    <submittedName>
        <fullName evidence="6">LacI family transcriptional regulator</fullName>
    </submittedName>
</protein>
<accession>A0A5B8V8N4</accession>
<dbReference type="CDD" id="cd19977">
    <property type="entry name" value="PBP1_EndR-like"/>
    <property type="match status" value="1"/>
</dbReference>
<name>A0A5B8V8N4_9BACT</name>
<dbReference type="Proteomes" id="UP000321533">
    <property type="component" value="Chromosome"/>
</dbReference>
<dbReference type="AlphaFoldDB" id="A0A5B8V8N4"/>
<dbReference type="SUPFAM" id="SSF47413">
    <property type="entry name" value="lambda repressor-like DNA-binding domains"/>
    <property type="match status" value="1"/>
</dbReference>
<dbReference type="InterPro" id="IPR001761">
    <property type="entry name" value="Peripla_BP/Lac1_sug-bd_dom"/>
</dbReference>
<dbReference type="Pfam" id="PF00532">
    <property type="entry name" value="Peripla_BP_1"/>
    <property type="match status" value="1"/>
</dbReference>
<dbReference type="OrthoDB" id="9803256at2"/>
<dbReference type="KEGG" id="pgin:FRZ67_08185"/>
<dbReference type="CDD" id="cd01392">
    <property type="entry name" value="HTH_LacI"/>
    <property type="match status" value="1"/>
</dbReference>
<dbReference type="GO" id="GO:0003700">
    <property type="term" value="F:DNA-binding transcription factor activity"/>
    <property type="evidence" value="ECO:0007669"/>
    <property type="project" value="TreeGrafter"/>
</dbReference>
<dbReference type="PANTHER" id="PTHR30146:SF148">
    <property type="entry name" value="HTH-TYPE TRANSCRIPTIONAL REPRESSOR PURR-RELATED"/>
    <property type="match status" value="1"/>
</dbReference>
<evidence type="ECO:0000256" key="3">
    <source>
        <dbReference type="ARBA" id="ARBA00023125"/>
    </source>
</evidence>
<evidence type="ECO:0000313" key="6">
    <source>
        <dbReference type="EMBL" id="QEC67273.1"/>
    </source>
</evidence>
<dbReference type="EMBL" id="CP042435">
    <property type="protein sequence ID" value="QEC67273.1"/>
    <property type="molecule type" value="Genomic_DNA"/>
</dbReference>
<dbReference type="RefSeq" id="WP_147189080.1">
    <property type="nucleotide sequence ID" value="NZ_CP042435.1"/>
</dbReference>
<evidence type="ECO:0000313" key="7">
    <source>
        <dbReference type="Proteomes" id="UP000321533"/>
    </source>
</evidence>
<reference evidence="6 7" key="1">
    <citation type="journal article" date="2016" name="Int. J. Syst. Evol. Microbiol.">
        <title>Panacibacter ginsenosidivorans gen. nov., sp. nov., with ginsenoside converting activity isolated from soil of a ginseng field.</title>
        <authorList>
            <person name="Siddiqi M.Z."/>
            <person name="Muhammad Shafi S."/>
            <person name="Choi K.D."/>
            <person name="Im W.T."/>
        </authorList>
    </citation>
    <scope>NUCLEOTIDE SEQUENCE [LARGE SCALE GENOMIC DNA]</scope>
    <source>
        <strain evidence="6 7">Gsoil1550</strain>
    </source>
</reference>
<dbReference type="Gene3D" id="3.40.50.2300">
    <property type="match status" value="2"/>
</dbReference>
<evidence type="ECO:0000256" key="1">
    <source>
        <dbReference type="ARBA" id="ARBA00022491"/>
    </source>
</evidence>
<organism evidence="6 7">
    <name type="scientific">Panacibacter ginsenosidivorans</name>
    <dbReference type="NCBI Taxonomy" id="1813871"/>
    <lineage>
        <taxon>Bacteria</taxon>
        <taxon>Pseudomonadati</taxon>
        <taxon>Bacteroidota</taxon>
        <taxon>Chitinophagia</taxon>
        <taxon>Chitinophagales</taxon>
        <taxon>Chitinophagaceae</taxon>
        <taxon>Panacibacter</taxon>
    </lineage>
</organism>
<feature type="domain" description="HTH lacI-type" evidence="5">
    <location>
        <begin position="5"/>
        <end position="61"/>
    </location>
</feature>
<keyword evidence="2" id="KW-0805">Transcription regulation</keyword>
<sequence>MKRKVSLKDIAQKVGVSIALVSYVLNNKKEGRINKEVATKIRDTAKALNYRTNQIAKSLKTNRTFTIGLIVSDIANPFSSSLARIIEDEADKNGYTVIFGSSDEDAQKSQKLIDTFINRQVDGLIIAPVDNSIEQIKYLEQEGIPFVLVDRYFPELKTSYVTIDNFKAAHEATTYLLNSFYKKIGLITYQSKLHNLVERKNGYLSALKQHHIEIKKNWIREVCYNNAREGVEKAMSSLLLMKEPVDAILFASNALTTDGLRYINNHNIKIPEELGIVSFDESDALDLFRPALTYIKQPLHEMGQTATKILLENINRNNKISQIKMDGELIIRKSALPVAMHV</sequence>
<dbReference type="GO" id="GO:0000976">
    <property type="term" value="F:transcription cis-regulatory region binding"/>
    <property type="evidence" value="ECO:0007669"/>
    <property type="project" value="TreeGrafter"/>
</dbReference>
<evidence type="ECO:0000259" key="5">
    <source>
        <dbReference type="PROSITE" id="PS50932"/>
    </source>
</evidence>
<dbReference type="InterPro" id="IPR010982">
    <property type="entry name" value="Lambda_DNA-bd_dom_sf"/>
</dbReference>
<dbReference type="SMART" id="SM00354">
    <property type="entry name" value="HTH_LACI"/>
    <property type="match status" value="1"/>
</dbReference>
<keyword evidence="3" id="KW-0238">DNA-binding</keyword>